<reference evidence="2 3" key="1">
    <citation type="submission" date="2024-02" db="EMBL/GenBank/DDBJ databases">
        <authorList>
            <person name="Vignale AGUSTIN F."/>
            <person name="Sosa J E."/>
            <person name="Modenutti C."/>
        </authorList>
    </citation>
    <scope>NUCLEOTIDE SEQUENCE [LARGE SCALE GENOMIC DNA]</scope>
</reference>
<dbReference type="EMBL" id="CAUOFW020007057">
    <property type="protein sequence ID" value="CAK9177436.1"/>
    <property type="molecule type" value="Genomic_DNA"/>
</dbReference>
<feature type="transmembrane region" description="Helical" evidence="1">
    <location>
        <begin position="77"/>
        <end position="96"/>
    </location>
</feature>
<dbReference type="PANTHER" id="PTHR33306">
    <property type="entry name" value="EXPRESSED PROTEIN-RELATED-RELATED"/>
    <property type="match status" value="1"/>
</dbReference>
<evidence type="ECO:0000313" key="2">
    <source>
        <dbReference type="EMBL" id="CAK9177436.1"/>
    </source>
</evidence>
<feature type="transmembrane region" description="Helical" evidence="1">
    <location>
        <begin position="44"/>
        <end position="65"/>
    </location>
</feature>
<proteinExistence type="predicted"/>
<organism evidence="2 3">
    <name type="scientific">Ilex paraguariensis</name>
    <name type="common">yerba mate</name>
    <dbReference type="NCBI Taxonomy" id="185542"/>
    <lineage>
        <taxon>Eukaryota</taxon>
        <taxon>Viridiplantae</taxon>
        <taxon>Streptophyta</taxon>
        <taxon>Embryophyta</taxon>
        <taxon>Tracheophyta</taxon>
        <taxon>Spermatophyta</taxon>
        <taxon>Magnoliopsida</taxon>
        <taxon>eudicotyledons</taxon>
        <taxon>Gunneridae</taxon>
        <taxon>Pentapetalae</taxon>
        <taxon>asterids</taxon>
        <taxon>campanulids</taxon>
        <taxon>Aquifoliales</taxon>
        <taxon>Aquifoliaceae</taxon>
        <taxon>Ilex</taxon>
    </lineage>
</organism>
<dbReference type="PANTHER" id="PTHR33306:SF5">
    <property type="entry name" value="OXIDOREDUCTASE_TRANSITION METAL ION-BINDING PROTEIN"/>
    <property type="match status" value="1"/>
</dbReference>
<dbReference type="AlphaFoldDB" id="A0ABC8UDW8"/>
<dbReference type="Proteomes" id="UP001642360">
    <property type="component" value="Unassembled WGS sequence"/>
</dbReference>
<protein>
    <recommendedName>
        <fullName evidence="4">Transmembrane protein</fullName>
    </recommendedName>
</protein>
<keyword evidence="1" id="KW-0472">Membrane</keyword>
<name>A0ABC8UDW8_9AQUA</name>
<feature type="transmembrane region" description="Helical" evidence="1">
    <location>
        <begin position="117"/>
        <end position="137"/>
    </location>
</feature>
<gene>
    <name evidence="2" type="ORF">ILEXP_LOCUS47326</name>
</gene>
<accession>A0ABC8UDW8</accession>
<keyword evidence="1" id="KW-1133">Transmembrane helix</keyword>
<keyword evidence="3" id="KW-1185">Reference proteome</keyword>
<evidence type="ECO:0008006" key="4">
    <source>
        <dbReference type="Google" id="ProtNLM"/>
    </source>
</evidence>
<evidence type="ECO:0000313" key="3">
    <source>
        <dbReference type="Proteomes" id="UP001642360"/>
    </source>
</evidence>
<comment type="caution">
    <text evidence="2">The sequence shown here is derived from an EMBL/GenBank/DDBJ whole genome shotgun (WGS) entry which is preliminary data.</text>
</comment>
<sequence>MSSTSSNFQPQLPLHLCFFLIILFFLFVGFSWCMDTSYNSQPQLPLHLCFFLLILFMFVGLPWYMNCESLFGGLFDQIRLVLILSPLLLLLALYLISRFQRSLFFIPWRQQDSLSGAGGTPWGVALLLVFLFFVISYQSNFRDRWYPLLSR</sequence>
<keyword evidence="1" id="KW-0812">Transmembrane</keyword>
<evidence type="ECO:0000256" key="1">
    <source>
        <dbReference type="SAM" id="Phobius"/>
    </source>
</evidence>
<feature type="transmembrane region" description="Helical" evidence="1">
    <location>
        <begin position="12"/>
        <end position="32"/>
    </location>
</feature>